<organism evidence="2 3">
    <name type="scientific">Acidihalobacter prosperus</name>
    <dbReference type="NCBI Taxonomy" id="160660"/>
    <lineage>
        <taxon>Bacteria</taxon>
        <taxon>Pseudomonadati</taxon>
        <taxon>Pseudomonadota</taxon>
        <taxon>Gammaproteobacteria</taxon>
        <taxon>Chromatiales</taxon>
        <taxon>Ectothiorhodospiraceae</taxon>
        <taxon>Acidihalobacter</taxon>
    </lineage>
</organism>
<sequence length="263" mass="28203">MVGLAVLVGTPGIAHAAASGSTVFDPWNFARNTVSAQNSIRIIENQLQNYALQKYGIDINLQNLSQSEINTLMYQVGRQNSPQLNNAIAYYRDLQAFDQQLGVTNQSVMSQYQAYNASGLTPQQYIQQEQQMANSNAGYAAAGYESAKRNLARTNAMANSVQAAGRSIGHIKGMAGNMDLLNTQVHTLTAQNAALLKLTSEAAMNSSHAALQKAKKEKAAGQAANNLNQAFSGVQNPGQAGRSTSDYLRNMFNNMPKPTGGTP</sequence>
<keyword evidence="3" id="KW-1185">Reference proteome</keyword>
<feature type="compositionally biased region" description="Polar residues" evidence="1">
    <location>
        <begin position="231"/>
        <end position="253"/>
    </location>
</feature>
<evidence type="ECO:0000313" key="3">
    <source>
        <dbReference type="Proteomes" id="UP000029273"/>
    </source>
</evidence>
<dbReference type="AlphaFoldDB" id="A0A1A6C019"/>
<protein>
    <recommendedName>
        <fullName evidence="4">P-type conjugative transfer protein TrbJ</fullName>
    </recommendedName>
</protein>
<dbReference type="EMBL" id="JQSG02000006">
    <property type="protein sequence ID" value="OBS07903.1"/>
    <property type="molecule type" value="Genomic_DNA"/>
</dbReference>
<accession>A0A1A6C019</accession>
<feature type="region of interest" description="Disordered" evidence="1">
    <location>
        <begin position="229"/>
        <end position="263"/>
    </location>
</feature>
<gene>
    <name evidence="2" type="ORF">Thpro_022153</name>
</gene>
<name>A0A1A6C019_9GAMM</name>
<comment type="caution">
    <text evidence="2">The sequence shown here is derived from an EMBL/GenBank/DDBJ whole genome shotgun (WGS) entry which is preliminary data.</text>
</comment>
<evidence type="ECO:0000313" key="2">
    <source>
        <dbReference type="EMBL" id="OBS07903.1"/>
    </source>
</evidence>
<evidence type="ECO:0008006" key="4">
    <source>
        <dbReference type="Google" id="ProtNLM"/>
    </source>
</evidence>
<evidence type="ECO:0000256" key="1">
    <source>
        <dbReference type="SAM" id="MobiDB-lite"/>
    </source>
</evidence>
<dbReference type="Proteomes" id="UP000029273">
    <property type="component" value="Unassembled WGS sequence"/>
</dbReference>
<proteinExistence type="predicted"/>
<reference evidence="2 3" key="1">
    <citation type="journal article" date="2014" name="Genome Announc.">
        <title>Draft Genome Sequence of the Iron-Oxidizing, Acidophilic, and Halotolerant 'Thiobacillus prosperus' Type Strain DSM 5130.</title>
        <authorList>
            <person name="Ossandon F.J."/>
            <person name="Cardenas J.P."/>
            <person name="Corbett M."/>
            <person name="Quatrini R."/>
            <person name="Holmes D.S."/>
            <person name="Watkin E."/>
        </authorList>
    </citation>
    <scope>NUCLEOTIDE SEQUENCE [LARGE SCALE GENOMIC DNA]</scope>
    <source>
        <strain evidence="2 3">DSM 5130</strain>
    </source>
</reference>